<feature type="transmembrane region" description="Helical" evidence="8">
    <location>
        <begin position="237"/>
        <end position="256"/>
    </location>
</feature>
<feature type="transmembrane region" description="Helical" evidence="8">
    <location>
        <begin position="284"/>
        <end position="305"/>
    </location>
</feature>
<dbReference type="GO" id="GO:0005886">
    <property type="term" value="C:plasma membrane"/>
    <property type="evidence" value="ECO:0007669"/>
    <property type="project" value="UniProtKB-SubCell"/>
</dbReference>
<gene>
    <name evidence="9" type="ORF">SAMN05444169_8441</name>
</gene>
<feature type="transmembrane region" description="Helical" evidence="8">
    <location>
        <begin position="6"/>
        <end position="31"/>
    </location>
</feature>
<comment type="subcellular location">
    <subcellularLocation>
        <location evidence="1">Cell membrane</location>
        <topology evidence="1">Multi-pass membrane protein</topology>
    </subcellularLocation>
</comment>
<keyword evidence="7" id="KW-0479">Metal-binding</keyword>
<evidence type="ECO:0000256" key="8">
    <source>
        <dbReference type="SAM" id="Phobius"/>
    </source>
</evidence>
<evidence type="ECO:0000256" key="7">
    <source>
        <dbReference type="PIRSR" id="PIRSR600715-1"/>
    </source>
</evidence>
<dbReference type="PANTHER" id="PTHR22926:SF3">
    <property type="entry name" value="UNDECAPRENYL-PHOSPHATE ALPHA-N-ACETYLGLUCOSAMINYL 1-PHOSPHATE TRANSFERASE"/>
    <property type="match status" value="1"/>
</dbReference>
<evidence type="ECO:0000256" key="6">
    <source>
        <dbReference type="ARBA" id="ARBA00023136"/>
    </source>
</evidence>
<dbReference type="RefSeq" id="WP_079571840.1">
    <property type="nucleotide sequence ID" value="NZ_LT670818.1"/>
</dbReference>
<name>A0A1M5UIA1_9BRAD</name>
<feature type="transmembrane region" description="Helical" evidence="8">
    <location>
        <begin position="160"/>
        <end position="179"/>
    </location>
</feature>
<sequence length="340" mass="35995">MTISQLLPSIIAVGVAALLSAGIIWAIRPWLLQYALARPNARSSHRVPTAQGAGVAVIAATLLVAGTIAGYAAVPDLSIPPAIFAAALFIAVVGFADDIRSIPVVPRLLLQGAAVAAVLFTASDDVRISAVCPLWIERGLLLLAGLWFVNLVNFMDGLDWMTVAEAVPVTGAMVLLGWFGDFPMAATIVAAALCGAMLGFAPFNRPVAKVFLGDVGSLPIGLLLGWCLLQLAYSQLFAAALLLPLYYLADATVTLLRRMIRREPFWAAHRSHFYQRATDNGFSVLRVVSEVFALNVGLAVLAIASTRAQSAVIDVISTTVGGLGVALVMYRFSRRRPATS</sequence>
<keyword evidence="7" id="KW-0460">Magnesium</keyword>
<evidence type="ECO:0000256" key="3">
    <source>
        <dbReference type="ARBA" id="ARBA00022679"/>
    </source>
</evidence>
<feature type="binding site" evidence="7">
    <location>
        <position position="153"/>
    </location>
    <ligand>
        <name>Mg(2+)</name>
        <dbReference type="ChEBI" id="CHEBI:18420"/>
    </ligand>
</feature>
<keyword evidence="3 9" id="KW-0808">Transferase</keyword>
<evidence type="ECO:0000256" key="5">
    <source>
        <dbReference type="ARBA" id="ARBA00022989"/>
    </source>
</evidence>
<proteinExistence type="predicted"/>
<keyword evidence="6 8" id="KW-0472">Membrane</keyword>
<dbReference type="CDD" id="cd06854">
    <property type="entry name" value="GT_WbpL_WbcO_like"/>
    <property type="match status" value="1"/>
</dbReference>
<evidence type="ECO:0000256" key="1">
    <source>
        <dbReference type="ARBA" id="ARBA00004651"/>
    </source>
</evidence>
<feature type="transmembrane region" description="Helical" evidence="8">
    <location>
        <begin position="311"/>
        <end position="330"/>
    </location>
</feature>
<feature type="transmembrane region" description="Helical" evidence="8">
    <location>
        <begin position="79"/>
        <end position="97"/>
    </location>
</feature>
<evidence type="ECO:0000256" key="2">
    <source>
        <dbReference type="ARBA" id="ARBA00022475"/>
    </source>
</evidence>
<keyword evidence="4 8" id="KW-0812">Transmembrane</keyword>
<dbReference type="InterPro" id="IPR000715">
    <property type="entry name" value="Glycosyl_transferase_4"/>
</dbReference>
<reference evidence="9 10" key="1">
    <citation type="submission" date="2016-11" db="EMBL/GenBank/DDBJ databases">
        <authorList>
            <person name="Jaros S."/>
            <person name="Januszkiewicz K."/>
            <person name="Wedrychowicz H."/>
        </authorList>
    </citation>
    <scope>NUCLEOTIDE SEQUENCE [LARGE SCALE GENOMIC DNA]</scope>
    <source>
        <strain evidence="9 10">GAS242</strain>
    </source>
</reference>
<evidence type="ECO:0000313" key="10">
    <source>
        <dbReference type="Proteomes" id="UP000190675"/>
    </source>
</evidence>
<dbReference type="OrthoDB" id="9783652at2"/>
<feature type="transmembrane region" description="Helical" evidence="8">
    <location>
        <begin position="210"/>
        <end position="231"/>
    </location>
</feature>
<dbReference type="GO" id="GO:0044038">
    <property type="term" value="P:cell wall macromolecule biosynthetic process"/>
    <property type="evidence" value="ECO:0007669"/>
    <property type="project" value="TreeGrafter"/>
</dbReference>
<keyword evidence="2" id="KW-1003">Cell membrane</keyword>
<feature type="transmembrane region" description="Helical" evidence="8">
    <location>
        <begin position="52"/>
        <end position="73"/>
    </location>
</feature>
<dbReference type="PANTHER" id="PTHR22926">
    <property type="entry name" value="PHOSPHO-N-ACETYLMURAMOYL-PENTAPEPTIDE-TRANSFERASE"/>
    <property type="match status" value="1"/>
</dbReference>
<feature type="transmembrane region" description="Helical" evidence="8">
    <location>
        <begin position="185"/>
        <end position="203"/>
    </location>
</feature>
<organism evidence="9 10">
    <name type="scientific">Bradyrhizobium erythrophlei</name>
    <dbReference type="NCBI Taxonomy" id="1437360"/>
    <lineage>
        <taxon>Bacteria</taxon>
        <taxon>Pseudomonadati</taxon>
        <taxon>Pseudomonadota</taxon>
        <taxon>Alphaproteobacteria</taxon>
        <taxon>Hyphomicrobiales</taxon>
        <taxon>Nitrobacteraceae</taxon>
        <taxon>Bradyrhizobium</taxon>
    </lineage>
</organism>
<dbReference type="GO" id="GO:0071555">
    <property type="term" value="P:cell wall organization"/>
    <property type="evidence" value="ECO:0007669"/>
    <property type="project" value="TreeGrafter"/>
</dbReference>
<dbReference type="GO" id="GO:0009103">
    <property type="term" value="P:lipopolysaccharide biosynthetic process"/>
    <property type="evidence" value="ECO:0007669"/>
    <property type="project" value="TreeGrafter"/>
</dbReference>
<evidence type="ECO:0000256" key="4">
    <source>
        <dbReference type="ARBA" id="ARBA00022692"/>
    </source>
</evidence>
<accession>A0A1M5UIA1</accession>
<dbReference type="Pfam" id="PF00953">
    <property type="entry name" value="Glycos_transf_4"/>
    <property type="match status" value="1"/>
</dbReference>
<dbReference type="GO" id="GO:0016780">
    <property type="term" value="F:phosphotransferase activity, for other substituted phosphate groups"/>
    <property type="evidence" value="ECO:0007669"/>
    <property type="project" value="InterPro"/>
</dbReference>
<feature type="binding site" evidence="7">
    <location>
        <position position="214"/>
    </location>
    <ligand>
        <name>Mg(2+)</name>
        <dbReference type="ChEBI" id="CHEBI:18420"/>
    </ligand>
</feature>
<comment type="cofactor">
    <cofactor evidence="7">
        <name>Mg(2+)</name>
        <dbReference type="ChEBI" id="CHEBI:18420"/>
    </cofactor>
</comment>
<protein>
    <submittedName>
        <fullName evidence="9">UDP-N-acetylmuramyl pentapeptide phosphotransferase/UDP-N-acetylglucosamine-1-phosphate transferase</fullName>
    </submittedName>
</protein>
<keyword evidence="5 8" id="KW-1133">Transmembrane helix</keyword>
<evidence type="ECO:0000313" key="9">
    <source>
        <dbReference type="EMBL" id="SHH62709.1"/>
    </source>
</evidence>
<feature type="transmembrane region" description="Helical" evidence="8">
    <location>
        <begin position="128"/>
        <end position="148"/>
    </location>
</feature>
<feature type="transmembrane region" description="Helical" evidence="8">
    <location>
        <begin position="104"/>
        <end position="122"/>
    </location>
</feature>
<dbReference type="EMBL" id="LT670818">
    <property type="protein sequence ID" value="SHH62709.1"/>
    <property type="molecule type" value="Genomic_DNA"/>
</dbReference>
<dbReference type="GO" id="GO:0046872">
    <property type="term" value="F:metal ion binding"/>
    <property type="evidence" value="ECO:0007669"/>
    <property type="project" value="UniProtKB-KW"/>
</dbReference>
<dbReference type="Proteomes" id="UP000190675">
    <property type="component" value="Chromosome I"/>
</dbReference>
<dbReference type="AlphaFoldDB" id="A0A1M5UIA1"/>